<dbReference type="Gene3D" id="1.20.1250.20">
    <property type="entry name" value="MFS general substrate transporter like domains"/>
    <property type="match status" value="2"/>
</dbReference>
<evidence type="ECO:0000256" key="3">
    <source>
        <dbReference type="ARBA" id="ARBA00022475"/>
    </source>
</evidence>
<accession>A0A538TGU7</accession>
<evidence type="ECO:0000313" key="9">
    <source>
        <dbReference type="EMBL" id="TMQ62847.1"/>
    </source>
</evidence>
<gene>
    <name evidence="9" type="ORF">E6K79_11345</name>
</gene>
<dbReference type="InterPro" id="IPR001958">
    <property type="entry name" value="Tet-R_TetA/multi-R_MdtG-like"/>
</dbReference>
<evidence type="ECO:0000256" key="7">
    <source>
        <dbReference type="SAM" id="Phobius"/>
    </source>
</evidence>
<dbReference type="InterPro" id="IPR011701">
    <property type="entry name" value="MFS"/>
</dbReference>
<dbReference type="SUPFAM" id="SSF103473">
    <property type="entry name" value="MFS general substrate transporter"/>
    <property type="match status" value="1"/>
</dbReference>
<evidence type="ECO:0000256" key="2">
    <source>
        <dbReference type="ARBA" id="ARBA00022448"/>
    </source>
</evidence>
<dbReference type="PRINTS" id="PR01035">
    <property type="entry name" value="TCRTETA"/>
</dbReference>
<dbReference type="PANTHER" id="PTHR23517">
    <property type="entry name" value="RESISTANCE PROTEIN MDTM, PUTATIVE-RELATED-RELATED"/>
    <property type="match status" value="1"/>
</dbReference>
<dbReference type="PROSITE" id="PS50850">
    <property type="entry name" value="MFS"/>
    <property type="match status" value="1"/>
</dbReference>
<organism evidence="9 10">
    <name type="scientific">Eiseniibacteriota bacterium</name>
    <dbReference type="NCBI Taxonomy" id="2212470"/>
    <lineage>
        <taxon>Bacteria</taxon>
        <taxon>Candidatus Eiseniibacteriota</taxon>
    </lineage>
</organism>
<dbReference type="EMBL" id="VBOZ01000035">
    <property type="protein sequence ID" value="TMQ62847.1"/>
    <property type="molecule type" value="Genomic_DNA"/>
</dbReference>
<evidence type="ECO:0000259" key="8">
    <source>
        <dbReference type="PROSITE" id="PS50850"/>
    </source>
</evidence>
<dbReference type="GO" id="GO:0005886">
    <property type="term" value="C:plasma membrane"/>
    <property type="evidence" value="ECO:0007669"/>
    <property type="project" value="UniProtKB-SubCell"/>
</dbReference>
<evidence type="ECO:0000256" key="1">
    <source>
        <dbReference type="ARBA" id="ARBA00004651"/>
    </source>
</evidence>
<dbReference type="CDD" id="cd17329">
    <property type="entry name" value="MFS_MdtH_MDR_like"/>
    <property type="match status" value="1"/>
</dbReference>
<reference evidence="9 10" key="1">
    <citation type="journal article" date="2019" name="Nat. Microbiol.">
        <title>Mediterranean grassland soil C-N compound turnover is dependent on rainfall and depth, and is mediated by genomically divergent microorganisms.</title>
        <authorList>
            <person name="Diamond S."/>
            <person name="Andeer P.F."/>
            <person name="Li Z."/>
            <person name="Crits-Christoph A."/>
            <person name="Burstein D."/>
            <person name="Anantharaman K."/>
            <person name="Lane K.R."/>
            <person name="Thomas B.C."/>
            <person name="Pan C."/>
            <person name="Northen T.R."/>
            <person name="Banfield J.F."/>
        </authorList>
    </citation>
    <scope>NUCLEOTIDE SEQUENCE [LARGE SCALE GENOMIC DNA]</scope>
    <source>
        <strain evidence="9">WS_9</strain>
    </source>
</reference>
<feature type="transmembrane region" description="Helical" evidence="7">
    <location>
        <begin position="21"/>
        <end position="46"/>
    </location>
</feature>
<dbReference type="InterPro" id="IPR050171">
    <property type="entry name" value="MFS_Transporters"/>
</dbReference>
<dbReference type="GO" id="GO:0022857">
    <property type="term" value="F:transmembrane transporter activity"/>
    <property type="evidence" value="ECO:0007669"/>
    <property type="project" value="InterPro"/>
</dbReference>
<comment type="subcellular location">
    <subcellularLocation>
        <location evidence="1">Cell membrane</location>
        <topology evidence="1">Multi-pass membrane protein</topology>
    </subcellularLocation>
</comment>
<evidence type="ECO:0000256" key="6">
    <source>
        <dbReference type="ARBA" id="ARBA00023136"/>
    </source>
</evidence>
<keyword evidence="3" id="KW-1003">Cell membrane</keyword>
<protein>
    <submittedName>
        <fullName evidence="9">MFS transporter</fullName>
    </submittedName>
</protein>
<name>A0A538TGU7_UNCEI</name>
<dbReference type="Proteomes" id="UP000317691">
    <property type="component" value="Unassembled WGS sequence"/>
</dbReference>
<feature type="transmembrane region" description="Helical" evidence="7">
    <location>
        <begin position="283"/>
        <end position="301"/>
    </location>
</feature>
<dbReference type="InterPro" id="IPR036259">
    <property type="entry name" value="MFS_trans_sf"/>
</dbReference>
<dbReference type="AlphaFoldDB" id="A0A538TGU7"/>
<keyword evidence="5 7" id="KW-1133">Transmembrane helix</keyword>
<dbReference type="PANTHER" id="PTHR23517:SF2">
    <property type="entry name" value="MULTIDRUG RESISTANCE PROTEIN MDTH"/>
    <property type="match status" value="1"/>
</dbReference>
<feature type="transmembrane region" description="Helical" evidence="7">
    <location>
        <begin position="179"/>
        <end position="198"/>
    </location>
</feature>
<keyword evidence="6 7" id="KW-0472">Membrane</keyword>
<feature type="transmembrane region" description="Helical" evidence="7">
    <location>
        <begin position="369"/>
        <end position="388"/>
    </location>
</feature>
<feature type="transmembrane region" description="Helical" evidence="7">
    <location>
        <begin position="308"/>
        <end position="326"/>
    </location>
</feature>
<feature type="transmembrane region" description="Helical" evidence="7">
    <location>
        <begin position="400"/>
        <end position="420"/>
    </location>
</feature>
<keyword evidence="4 7" id="KW-0812">Transmembrane</keyword>
<feature type="transmembrane region" description="Helical" evidence="7">
    <location>
        <begin position="52"/>
        <end position="74"/>
    </location>
</feature>
<proteinExistence type="predicted"/>
<keyword evidence="2" id="KW-0813">Transport</keyword>
<evidence type="ECO:0000256" key="4">
    <source>
        <dbReference type="ARBA" id="ARBA00022692"/>
    </source>
</evidence>
<evidence type="ECO:0000256" key="5">
    <source>
        <dbReference type="ARBA" id="ARBA00022989"/>
    </source>
</evidence>
<evidence type="ECO:0000313" key="10">
    <source>
        <dbReference type="Proteomes" id="UP000317691"/>
    </source>
</evidence>
<comment type="caution">
    <text evidence="9">The sequence shown here is derived from an EMBL/GenBank/DDBJ whole genome shotgun (WGS) entry which is preliminary data.</text>
</comment>
<dbReference type="Pfam" id="PF07690">
    <property type="entry name" value="MFS_1"/>
    <property type="match status" value="1"/>
</dbReference>
<feature type="transmembrane region" description="Helical" evidence="7">
    <location>
        <begin position="332"/>
        <end position="357"/>
    </location>
</feature>
<dbReference type="InterPro" id="IPR020846">
    <property type="entry name" value="MFS_dom"/>
</dbReference>
<feature type="transmembrane region" description="Helical" evidence="7">
    <location>
        <begin position="248"/>
        <end position="271"/>
    </location>
</feature>
<feature type="domain" description="Major facilitator superfamily (MFS) profile" evidence="8">
    <location>
        <begin position="20"/>
        <end position="422"/>
    </location>
</feature>
<sequence length="442" mass="47156">MFRWIDTIFPRRALFQRDRRLLHLFLGRILASVGFSIVIPFLSLYLHGTRGVPMSAVGGVFFIAALAGAVGQIVGGELSDRRGRKFVLVSSQLIRVVAFFGFGLAVIARAPFVVFALLTSVSAFAGRMFEPPSGAMIADIADGHRRAEYYGVLRIGGNLGWALGPALGGFLAALSYSSLFLIAACVLLAGAVVMALKVEETSPRHRARTSEATPVSAPVPEVGPPTTLGKYRFQDVVETLRDKVFLRYCLVSLVLFTVTSQLISTLSVYAVEWAGLSKVDLGFLYALNGLMVVFLQFPAVRLTASMRLTSALALGAVLYGIGYGMMGLGGGLAFLSAAMFVTTLGEIVATPPSLNLVANFSGEATRGRYMGIFGLFNSFGWSMGPLVGGVLLDLTRGRPMVLWGTITGIAFLAAAGFLDVRRRIDTATDRNVEAAGTRAAMA</sequence>